<proteinExistence type="predicted"/>
<evidence type="ECO:0000313" key="3">
    <source>
        <dbReference type="EMBL" id="RAI40807.1"/>
    </source>
</evidence>
<dbReference type="EMBL" id="NPEU01000032">
    <property type="protein sequence ID" value="RAI40807.1"/>
    <property type="molecule type" value="Genomic_DNA"/>
</dbReference>
<organism evidence="3 4">
    <name type="scientific">Rhodoplanes elegans</name>
    <dbReference type="NCBI Taxonomy" id="29408"/>
    <lineage>
        <taxon>Bacteria</taxon>
        <taxon>Pseudomonadati</taxon>
        <taxon>Pseudomonadota</taxon>
        <taxon>Alphaproteobacteria</taxon>
        <taxon>Hyphomicrobiales</taxon>
        <taxon>Nitrobacteraceae</taxon>
        <taxon>Rhodoplanes</taxon>
    </lineage>
</organism>
<dbReference type="AlphaFoldDB" id="A0A327KRA9"/>
<keyword evidence="4" id="KW-1185">Reference proteome</keyword>
<keyword evidence="2" id="KW-0472">Membrane</keyword>
<protein>
    <recommendedName>
        <fullName evidence="5">DUF2244 domain-containing protein</fullName>
    </recommendedName>
</protein>
<dbReference type="InterPro" id="IPR019253">
    <property type="entry name" value="DUF2244_TM"/>
</dbReference>
<sequence>MESPSSEPILFSAVVTPHRSLGRAGVRAVVLLVAAASGVLGLVFLAAGAWPVSGFLGLDVALVYWALRINTRRAAACEQIVVTPSAVTIRRVGHTGLTAEWTLNPVWARLDREVDPDFGLLRIALVSQGRRLVVGSWLSPVERDGFAAALAAALNEARRGPTRTTFPDVAPEAPGNRVDPPGSGP</sequence>
<evidence type="ECO:0008006" key="5">
    <source>
        <dbReference type="Google" id="ProtNLM"/>
    </source>
</evidence>
<evidence type="ECO:0000313" key="4">
    <source>
        <dbReference type="Proteomes" id="UP000248863"/>
    </source>
</evidence>
<dbReference type="PIRSF" id="PIRSF032162">
    <property type="entry name" value="UCP032162_imp"/>
    <property type="match status" value="1"/>
</dbReference>
<feature type="transmembrane region" description="Helical" evidence="2">
    <location>
        <begin position="24"/>
        <end position="44"/>
    </location>
</feature>
<accession>A0A327KRA9</accession>
<dbReference type="RefSeq" id="WP_111356028.1">
    <property type="nucleotide sequence ID" value="NZ_NHSK01000176.1"/>
</dbReference>
<feature type="region of interest" description="Disordered" evidence="1">
    <location>
        <begin position="158"/>
        <end position="185"/>
    </location>
</feature>
<reference evidence="3 4" key="1">
    <citation type="submission" date="2017-07" db="EMBL/GenBank/DDBJ databases">
        <title>Draft Genome Sequences of Select Purple Nonsulfur Bacteria.</title>
        <authorList>
            <person name="Lasarre B."/>
            <person name="Mckinlay J.B."/>
        </authorList>
    </citation>
    <scope>NUCLEOTIDE SEQUENCE [LARGE SCALE GENOMIC DNA]</scope>
    <source>
        <strain evidence="3 4">DSM 11907</strain>
    </source>
</reference>
<gene>
    <name evidence="3" type="ORF">CH338_05175</name>
</gene>
<evidence type="ECO:0000256" key="2">
    <source>
        <dbReference type="SAM" id="Phobius"/>
    </source>
</evidence>
<dbReference type="OrthoDB" id="9808190at2"/>
<name>A0A327KRA9_9BRAD</name>
<evidence type="ECO:0000256" key="1">
    <source>
        <dbReference type="SAM" id="MobiDB-lite"/>
    </source>
</evidence>
<dbReference type="Proteomes" id="UP000248863">
    <property type="component" value="Unassembled WGS sequence"/>
</dbReference>
<dbReference type="Pfam" id="PF10003">
    <property type="entry name" value="DUF2244"/>
    <property type="match status" value="1"/>
</dbReference>
<keyword evidence="2" id="KW-0812">Transmembrane</keyword>
<comment type="caution">
    <text evidence="3">The sequence shown here is derived from an EMBL/GenBank/DDBJ whole genome shotgun (WGS) entry which is preliminary data.</text>
</comment>
<keyword evidence="2" id="KW-1133">Transmembrane helix</keyword>
<dbReference type="InterPro" id="IPR016990">
    <property type="entry name" value="UCP032162_TM"/>
</dbReference>